<evidence type="ECO:0000313" key="3">
    <source>
        <dbReference type="WBParaSite" id="sdigi.contig127.g4898.t1"/>
    </source>
</evidence>
<feature type="signal peptide" evidence="1">
    <location>
        <begin position="1"/>
        <end position="22"/>
    </location>
</feature>
<feature type="chain" id="PRO_5036789733" evidence="1">
    <location>
        <begin position="23"/>
        <end position="373"/>
    </location>
</feature>
<name>A0A915PIX3_9BILA</name>
<proteinExistence type="predicted"/>
<evidence type="ECO:0000313" key="2">
    <source>
        <dbReference type="Proteomes" id="UP000887581"/>
    </source>
</evidence>
<keyword evidence="2" id="KW-1185">Reference proteome</keyword>
<protein>
    <submittedName>
        <fullName evidence="3">Uncharacterized protein</fullName>
    </submittedName>
</protein>
<reference evidence="3" key="1">
    <citation type="submission" date="2022-11" db="UniProtKB">
        <authorList>
            <consortium name="WormBaseParasite"/>
        </authorList>
    </citation>
    <scope>IDENTIFICATION</scope>
</reference>
<accession>A0A915PIX3</accession>
<sequence length="373" mass="42529">MQGRLPGQMWICLCILQYPVLAILRRSAVSQPCGLPPGYNQMSDFAKAKLQNIWENYKPGASCFAEQIATDVILTIVDNFFTKYGREDTKNGTFLSFSTTSPLPAPQNIQYSTSSSRNPVQYVVKQRAGENSNEKNSTTAQFFTIKSNLTSNDVHQHPPYLIPLYSTPLQMLASNIIPSKSYRKRNEPERTNPTEDSIYELTYTDDDIVNPKITLEKSSEINSSRHGYNLTENLVSRTAADEAVYDEVPTLEISGIPEFLKDANTNVIDSFMEVWSDPNIPSESLRKEMIHLLAVSLLTTEQLTAYNHYMNERRRCQRQLLLQMRQMSDEAQKALNILAYADPDEQFEIAMNFPNDIRHELKNFAQRRTGKCI</sequence>
<evidence type="ECO:0000256" key="1">
    <source>
        <dbReference type="SAM" id="SignalP"/>
    </source>
</evidence>
<keyword evidence="1" id="KW-0732">Signal</keyword>
<dbReference type="AlphaFoldDB" id="A0A915PIX3"/>
<dbReference type="WBParaSite" id="sdigi.contig127.g4898.t1">
    <property type="protein sequence ID" value="sdigi.contig127.g4898.t1"/>
    <property type="gene ID" value="sdigi.contig127.g4898"/>
</dbReference>
<organism evidence="2 3">
    <name type="scientific">Setaria digitata</name>
    <dbReference type="NCBI Taxonomy" id="48799"/>
    <lineage>
        <taxon>Eukaryota</taxon>
        <taxon>Metazoa</taxon>
        <taxon>Ecdysozoa</taxon>
        <taxon>Nematoda</taxon>
        <taxon>Chromadorea</taxon>
        <taxon>Rhabditida</taxon>
        <taxon>Spirurina</taxon>
        <taxon>Spiruromorpha</taxon>
        <taxon>Filarioidea</taxon>
        <taxon>Setariidae</taxon>
        <taxon>Setaria</taxon>
    </lineage>
</organism>
<dbReference type="Proteomes" id="UP000887581">
    <property type="component" value="Unplaced"/>
</dbReference>